<keyword evidence="3" id="KW-1185">Reference proteome</keyword>
<evidence type="ECO:0000313" key="2">
    <source>
        <dbReference type="EMBL" id="GAA2846143.1"/>
    </source>
</evidence>
<name>A0ABN3VPT0_9ACTN</name>
<accession>A0ABN3VPT0</accession>
<dbReference type="Proteomes" id="UP001500831">
    <property type="component" value="Unassembled WGS sequence"/>
</dbReference>
<dbReference type="EMBL" id="BAAAVI010000001">
    <property type="protein sequence ID" value="GAA2846143.1"/>
    <property type="molecule type" value="Genomic_DNA"/>
</dbReference>
<sequence>MTPDLRYQSRLGQLGHEGFDIKQPARLGLEPLLGVPQGQPLLEQLDRSQPLSGDDHELA</sequence>
<feature type="region of interest" description="Disordered" evidence="1">
    <location>
        <begin position="38"/>
        <end position="59"/>
    </location>
</feature>
<evidence type="ECO:0000256" key="1">
    <source>
        <dbReference type="SAM" id="MobiDB-lite"/>
    </source>
</evidence>
<organism evidence="2 3">
    <name type="scientific">Streptosporangium fragile</name>
    <dbReference type="NCBI Taxonomy" id="46186"/>
    <lineage>
        <taxon>Bacteria</taxon>
        <taxon>Bacillati</taxon>
        <taxon>Actinomycetota</taxon>
        <taxon>Actinomycetes</taxon>
        <taxon>Streptosporangiales</taxon>
        <taxon>Streptosporangiaceae</taxon>
        <taxon>Streptosporangium</taxon>
    </lineage>
</organism>
<protein>
    <submittedName>
        <fullName evidence="2">Uncharacterized protein</fullName>
    </submittedName>
</protein>
<evidence type="ECO:0000313" key="3">
    <source>
        <dbReference type="Proteomes" id="UP001500831"/>
    </source>
</evidence>
<comment type="caution">
    <text evidence="2">The sequence shown here is derived from an EMBL/GenBank/DDBJ whole genome shotgun (WGS) entry which is preliminary data.</text>
</comment>
<reference evidence="2 3" key="1">
    <citation type="journal article" date="2019" name="Int. J. Syst. Evol. Microbiol.">
        <title>The Global Catalogue of Microorganisms (GCM) 10K type strain sequencing project: providing services to taxonomists for standard genome sequencing and annotation.</title>
        <authorList>
            <consortium name="The Broad Institute Genomics Platform"/>
            <consortium name="The Broad Institute Genome Sequencing Center for Infectious Disease"/>
            <person name="Wu L."/>
            <person name="Ma J."/>
        </authorList>
    </citation>
    <scope>NUCLEOTIDE SEQUENCE [LARGE SCALE GENOMIC DNA]</scope>
    <source>
        <strain evidence="2 3">JCM 6242</strain>
    </source>
</reference>
<gene>
    <name evidence="2" type="ORF">GCM10010517_02790</name>
</gene>
<proteinExistence type="predicted"/>